<dbReference type="GO" id="GO:0003723">
    <property type="term" value="F:RNA binding"/>
    <property type="evidence" value="ECO:0007669"/>
    <property type="project" value="UniProtKB-UniRule"/>
</dbReference>
<comment type="catalytic activity">
    <reaction evidence="7">
        <text>adenosine(1518)/adenosine(1519) in 16S rRNA + 4 S-adenosyl-L-methionine = N(6)-dimethyladenosine(1518)/N(6)-dimethyladenosine(1519) in 16S rRNA + 4 S-adenosyl-L-homocysteine + 4 H(+)</text>
        <dbReference type="Rhea" id="RHEA:19609"/>
        <dbReference type="Rhea" id="RHEA-COMP:10232"/>
        <dbReference type="Rhea" id="RHEA-COMP:10233"/>
        <dbReference type="ChEBI" id="CHEBI:15378"/>
        <dbReference type="ChEBI" id="CHEBI:57856"/>
        <dbReference type="ChEBI" id="CHEBI:59789"/>
        <dbReference type="ChEBI" id="CHEBI:74411"/>
        <dbReference type="ChEBI" id="CHEBI:74493"/>
        <dbReference type="EC" id="2.1.1.182"/>
    </reaction>
</comment>
<dbReference type="SMART" id="SM00650">
    <property type="entry name" value="rADc"/>
    <property type="match status" value="1"/>
</dbReference>
<dbReference type="Proteomes" id="UP000520814">
    <property type="component" value="Unassembled WGS sequence"/>
</dbReference>
<dbReference type="AlphaFoldDB" id="A0A7W9W8Q3"/>
<dbReference type="Gene3D" id="3.40.50.150">
    <property type="entry name" value="Vaccinia Virus protein VP39"/>
    <property type="match status" value="1"/>
</dbReference>
<dbReference type="PANTHER" id="PTHR11727">
    <property type="entry name" value="DIMETHYLADENOSINE TRANSFERASE"/>
    <property type="match status" value="1"/>
</dbReference>
<dbReference type="NCBIfam" id="TIGR00755">
    <property type="entry name" value="ksgA"/>
    <property type="match status" value="1"/>
</dbReference>
<dbReference type="InterPro" id="IPR023165">
    <property type="entry name" value="rRNA_Ade_diMease-like_C"/>
</dbReference>
<dbReference type="PROSITE" id="PS01131">
    <property type="entry name" value="RRNA_A_DIMETH"/>
    <property type="match status" value="1"/>
</dbReference>
<dbReference type="PROSITE" id="PS51689">
    <property type="entry name" value="SAM_RNA_A_N6_MT"/>
    <property type="match status" value="1"/>
</dbReference>
<feature type="binding site" evidence="7 8">
    <location>
        <position position="27"/>
    </location>
    <ligand>
        <name>S-adenosyl-L-methionine</name>
        <dbReference type="ChEBI" id="CHEBI:59789"/>
    </ligand>
</feature>
<feature type="binding site" evidence="7 8">
    <location>
        <position position="117"/>
    </location>
    <ligand>
        <name>S-adenosyl-L-methionine</name>
        <dbReference type="ChEBI" id="CHEBI:59789"/>
    </ligand>
</feature>
<dbReference type="InterPro" id="IPR029063">
    <property type="entry name" value="SAM-dependent_MTases_sf"/>
</dbReference>
<proteinExistence type="inferred from homology"/>
<dbReference type="EC" id="2.1.1.182" evidence="7"/>
<organism evidence="10 11">
    <name type="scientific">Armatimonas rosea</name>
    <dbReference type="NCBI Taxonomy" id="685828"/>
    <lineage>
        <taxon>Bacteria</taxon>
        <taxon>Bacillati</taxon>
        <taxon>Armatimonadota</taxon>
        <taxon>Armatimonadia</taxon>
        <taxon>Armatimonadales</taxon>
        <taxon>Armatimonadaceae</taxon>
        <taxon>Armatimonas</taxon>
    </lineage>
</organism>
<comment type="caution">
    <text evidence="10">The sequence shown here is derived from an EMBL/GenBank/DDBJ whole genome shotgun (WGS) entry which is preliminary data.</text>
</comment>
<reference evidence="10 11" key="1">
    <citation type="submission" date="2020-08" db="EMBL/GenBank/DDBJ databases">
        <title>Genomic Encyclopedia of Type Strains, Phase IV (KMG-IV): sequencing the most valuable type-strain genomes for metagenomic binning, comparative biology and taxonomic classification.</title>
        <authorList>
            <person name="Goeker M."/>
        </authorList>
    </citation>
    <scope>NUCLEOTIDE SEQUENCE [LARGE SCALE GENOMIC DNA]</scope>
    <source>
        <strain evidence="10 11">DSM 23562</strain>
    </source>
</reference>
<name>A0A7W9W8Q3_ARMRO</name>
<evidence type="ECO:0000256" key="8">
    <source>
        <dbReference type="PROSITE-ProRule" id="PRU01026"/>
    </source>
</evidence>
<dbReference type="InterPro" id="IPR020596">
    <property type="entry name" value="rRNA_Ade_Mease_Trfase_CS"/>
</dbReference>
<feature type="domain" description="Ribosomal RNA adenine methylase transferase N-terminal" evidence="9">
    <location>
        <begin position="34"/>
        <end position="202"/>
    </location>
</feature>
<dbReference type="RefSeq" id="WP_184202835.1">
    <property type="nucleotide sequence ID" value="NZ_JACHGW010000005.1"/>
</dbReference>
<dbReference type="Pfam" id="PF00398">
    <property type="entry name" value="RrnaAD"/>
    <property type="match status" value="1"/>
</dbReference>
<sequence length="280" mass="30412">MELTRPSELKALLERHGLQLSRRFGQHFLVDRNHLEKIVAAAALTHDDTVLEIGPGAGVLTRELAARAGAVVSIELDRNLPPVLAEVMAEFSNWRLIEADALKYDWSTLGATKVVANIPYNITSPLLVRMLEQRPPFASITLLVQKEVADRAKAAPDSDAYGSLSVFMQFYAAVHVPALVPRGAFFPPPKVDSAILHLVPHAQPPVDVPSPEAFFAVSRAAFGQRRKVLLGALSHGMDRPRDQILAALEATGVDPQRRAETLHLEEIAALARALASPTAS</sequence>
<evidence type="ECO:0000313" key="11">
    <source>
        <dbReference type="Proteomes" id="UP000520814"/>
    </source>
</evidence>
<protein>
    <recommendedName>
        <fullName evidence="7">Ribosomal RNA small subunit methyltransferase A</fullName>
        <ecNumber evidence="7">2.1.1.182</ecNumber>
    </recommendedName>
    <alternativeName>
        <fullName evidence="7">16S rRNA (adenine(1518)-N(6)/adenine(1519)-N(6))-dimethyltransferase</fullName>
    </alternativeName>
    <alternativeName>
        <fullName evidence="7">16S rRNA dimethyladenosine transferase</fullName>
    </alternativeName>
    <alternativeName>
        <fullName evidence="7">16S rRNA dimethylase</fullName>
    </alternativeName>
    <alternativeName>
        <fullName evidence="7">S-adenosylmethionine-6-N', N'-adenosyl(rRNA) dimethyltransferase</fullName>
    </alternativeName>
</protein>
<feature type="binding site" evidence="7 8">
    <location>
        <position position="29"/>
    </location>
    <ligand>
        <name>S-adenosyl-L-methionine</name>
        <dbReference type="ChEBI" id="CHEBI:59789"/>
    </ligand>
</feature>
<keyword evidence="6 7" id="KW-0694">RNA-binding</keyword>
<evidence type="ECO:0000256" key="2">
    <source>
        <dbReference type="ARBA" id="ARBA00022552"/>
    </source>
</evidence>
<gene>
    <name evidence="7" type="primary">rsmA</name>
    <name evidence="7" type="synonym">ksgA</name>
    <name evidence="10" type="ORF">HNQ39_004815</name>
</gene>
<feature type="binding site" evidence="7 8">
    <location>
        <position position="54"/>
    </location>
    <ligand>
        <name>S-adenosyl-L-methionine</name>
        <dbReference type="ChEBI" id="CHEBI:59789"/>
    </ligand>
</feature>
<dbReference type="GO" id="GO:0005829">
    <property type="term" value="C:cytosol"/>
    <property type="evidence" value="ECO:0007669"/>
    <property type="project" value="TreeGrafter"/>
</dbReference>
<keyword evidence="11" id="KW-1185">Reference proteome</keyword>
<feature type="binding site" evidence="7 8">
    <location>
        <position position="100"/>
    </location>
    <ligand>
        <name>S-adenosyl-L-methionine</name>
        <dbReference type="ChEBI" id="CHEBI:59789"/>
    </ligand>
</feature>
<evidence type="ECO:0000256" key="7">
    <source>
        <dbReference type="HAMAP-Rule" id="MF_00607"/>
    </source>
</evidence>
<dbReference type="PANTHER" id="PTHR11727:SF7">
    <property type="entry name" value="DIMETHYLADENOSINE TRANSFERASE-RELATED"/>
    <property type="match status" value="1"/>
</dbReference>
<dbReference type="HAMAP" id="MF_00607">
    <property type="entry name" value="16SrRNA_methyltr_A"/>
    <property type="match status" value="1"/>
</dbReference>
<keyword evidence="4 7" id="KW-0808">Transferase</keyword>
<comment type="function">
    <text evidence="7">Specifically dimethylates two adjacent adenosines (A1518 and A1519) in the loop of a conserved hairpin near the 3'-end of 16S rRNA in the 30S particle. May play a critical role in biogenesis of 30S subunits.</text>
</comment>
<evidence type="ECO:0000256" key="3">
    <source>
        <dbReference type="ARBA" id="ARBA00022603"/>
    </source>
</evidence>
<dbReference type="CDD" id="cd02440">
    <property type="entry name" value="AdoMet_MTases"/>
    <property type="match status" value="1"/>
</dbReference>
<dbReference type="SUPFAM" id="SSF53335">
    <property type="entry name" value="S-adenosyl-L-methionine-dependent methyltransferases"/>
    <property type="match status" value="1"/>
</dbReference>
<dbReference type="InterPro" id="IPR020598">
    <property type="entry name" value="rRNA_Ade_methylase_Trfase_N"/>
</dbReference>
<dbReference type="InterPro" id="IPR011530">
    <property type="entry name" value="rRNA_adenine_dimethylase"/>
</dbReference>
<evidence type="ECO:0000259" key="9">
    <source>
        <dbReference type="SMART" id="SM00650"/>
    </source>
</evidence>
<keyword evidence="5 7" id="KW-0949">S-adenosyl-L-methionine</keyword>
<evidence type="ECO:0000256" key="5">
    <source>
        <dbReference type="ARBA" id="ARBA00022691"/>
    </source>
</evidence>
<dbReference type="GO" id="GO:0052908">
    <property type="term" value="F:16S rRNA (adenine(1518)-N(6)/adenine(1519)-N(6))-dimethyltransferase activity"/>
    <property type="evidence" value="ECO:0007669"/>
    <property type="project" value="UniProtKB-EC"/>
</dbReference>
<keyword evidence="3 7" id="KW-0489">Methyltransferase</keyword>
<feature type="binding site" evidence="7 8">
    <location>
        <position position="75"/>
    </location>
    <ligand>
        <name>S-adenosyl-L-methionine</name>
        <dbReference type="ChEBI" id="CHEBI:59789"/>
    </ligand>
</feature>
<evidence type="ECO:0000256" key="4">
    <source>
        <dbReference type="ARBA" id="ARBA00022679"/>
    </source>
</evidence>
<keyword evidence="2 7" id="KW-0698">rRNA processing</keyword>
<accession>A0A7W9W8Q3</accession>
<comment type="similarity">
    <text evidence="7">Belongs to the class I-like SAM-binding methyltransferase superfamily. rRNA adenine N(6)-methyltransferase family. RsmA subfamily.</text>
</comment>
<dbReference type="InterPro" id="IPR001737">
    <property type="entry name" value="KsgA/Erm"/>
</dbReference>
<comment type="subcellular location">
    <subcellularLocation>
        <location evidence="7">Cytoplasm</location>
    </subcellularLocation>
</comment>
<evidence type="ECO:0000313" key="10">
    <source>
        <dbReference type="EMBL" id="MBB6052983.1"/>
    </source>
</evidence>
<evidence type="ECO:0000256" key="6">
    <source>
        <dbReference type="ARBA" id="ARBA00022884"/>
    </source>
</evidence>
<dbReference type="Gene3D" id="1.10.8.100">
    <property type="entry name" value="Ribosomal RNA adenine dimethylase-like, domain 2"/>
    <property type="match status" value="1"/>
</dbReference>
<keyword evidence="1 7" id="KW-0963">Cytoplasm</keyword>
<dbReference type="FunFam" id="3.40.50.150:FF:000023">
    <property type="entry name" value="Ribosomal RNA small subunit methyltransferase A"/>
    <property type="match status" value="1"/>
</dbReference>
<evidence type="ECO:0000256" key="1">
    <source>
        <dbReference type="ARBA" id="ARBA00022490"/>
    </source>
</evidence>
<dbReference type="EMBL" id="JACHGW010000005">
    <property type="protein sequence ID" value="MBB6052983.1"/>
    <property type="molecule type" value="Genomic_DNA"/>
</dbReference>